<proteinExistence type="predicted"/>
<reference evidence="1" key="1">
    <citation type="journal article" date="2020" name="Stud. Mycol.">
        <title>101 Dothideomycetes genomes: a test case for predicting lifestyles and emergence of pathogens.</title>
        <authorList>
            <person name="Haridas S."/>
            <person name="Albert R."/>
            <person name="Binder M."/>
            <person name="Bloem J."/>
            <person name="Labutti K."/>
            <person name="Salamov A."/>
            <person name="Andreopoulos B."/>
            <person name="Baker S."/>
            <person name="Barry K."/>
            <person name="Bills G."/>
            <person name="Bluhm B."/>
            <person name="Cannon C."/>
            <person name="Castanera R."/>
            <person name="Culley D."/>
            <person name="Daum C."/>
            <person name="Ezra D."/>
            <person name="Gonzalez J."/>
            <person name="Henrissat B."/>
            <person name="Kuo A."/>
            <person name="Liang C."/>
            <person name="Lipzen A."/>
            <person name="Lutzoni F."/>
            <person name="Magnuson J."/>
            <person name="Mondo S."/>
            <person name="Nolan M."/>
            <person name="Ohm R."/>
            <person name="Pangilinan J."/>
            <person name="Park H.-J."/>
            <person name="Ramirez L."/>
            <person name="Alfaro M."/>
            <person name="Sun H."/>
            <person name="Tritt A."/>
            <person name="Yoshinaga Y."/>
            <person name="Zwiers L.-H."/>
            <person name="Turgeon B."/>
            <person name="Goodwin S."/>
            <person name="Spatafora J."/>
            <person name="Crous P."/>
            <person name="Grigoriev I."/>
        </authorList>
    </citation>
    <scope>NUCLEOTIDE SEQUENCE</scope>
    <source>
        <strain evidence="1">CBS 175.79</strain>
    </source>
</reference>
<dbReference type="GeneID" id="54290587"/>
<dbReference type="AlphaFoldDB" id="A0A6A5XMX4"/>
<evidence type="ECO:0000313" key="1">
    <source>
        <dbReference type="EMBL" id="KAF2014266.1"/>
    </source>
</evidence>
<dbReference type="OrthoDB" id="3527108at2759"/>
<name>A0A6A5XMX4_9PLEO</name>
<protein>
    <submittedName>
        <fullName evidence="1">Uncharacterized protein</fullName>
    </submittedName>
</protein>
<organism evidence="1 2">
    <name type="scientific">Aaosphaeria arxii CBS 175.79</name>
    <dbReference type="NCBI Taxonomy" id="1450172"/>
    <lineage>
        <taxon>Eukaryota</taxon>
        <taxon>Fungi</taxon>
        <taxon>Dikarya</taxon>
        <taxon>Ascomycota</taxon>
        <taxon>Pezizomycotina</taxon>
        <taxon>Dothideomycetes</taxon>
        <taxon>Pleosporomycetidae</taxon>
        <taxon>Pleosporales</taxon>
        <taxon>Pleosporales incertae sedis</taxon>
        <taxon>Aaosphaeria</taxon>
    </lineage>
</organism>
<gene>
    <name evidence="1" type="ORF">BU24DRAFT_481686</name>
</gene>
<dbReference type="EMBL" id="ML978070">
    <property type="protein sequence ID" value="KAF2014266.1"/>
    <property type="molecule type" value="Genomic_DNA"/>
</dbReference>
<keyword evidence="2" id="KW-1185">Reference proteome</keyword>
<sequence>MVRISLMSWAFGRFARQHSQDPYRFSLLHNEHASSSESLASEISMLYFAAQGTEHVPAIASYNRPPTKRLRTPLFIPFTRNNAMLRQTVLGYISAGWPRTDIVIIDNSGTFDANDRKQLSEQNPFFLDYDLFRNRYGVSIQQTPTLLNFAQLQNYLLRQALARDWPYYFWSHMDVGILSEEEDVPYVPFYHRVLDIMKASNVTKDRIDGNWAAKFFQFDNLMLVNVEVWRNIGQWDAFIPYYATDCDAYGRARMLGHTTDNVRAGHIFDVADVVSNPELKFFPLDARAASGQKLSAQSGKSTGDEVKSERYRSLRNELQKLSNKKLRNPYGRNTWQNKQKGGKGEPWTYDPIGFQDAWWQTAEAGRALFVKKWGTDNCNLHGANVTMYHEWRKAQDVTARDIGHYT</sequence>
<evidence type="ECO:0000313" key="2">
    <source>
        <dbReference type="Proteomes" id="UP000799778"/>
    </source>
</evidence>
<dbReference type="Proteomes" id="UP000799778">
    <property type="component" value="Unassembled WGS sequence"/>
</dbReference>
<dbReference type="RefSeq" id="XP_033382605.1">
    <property type="nucleotide sequence ID" value="XM_033533190.1"/>
</dbReference>
<accession>A0A6A5XMX4</accession>